<accession>A0AAN5DCX0</accession>
<feature type="non-terminal residue" evidence="2">
    <location>
        <position position="1"/>
    </location>
</feature>
<evidence type="ECO:0000313" key="2">
    <source>
        <dbReference type="EMBL" id="GMR61188.1"/>
    </source>
</evidence>
<evidence type="ECO:0008006" key="4">
    <source>
        <dbReference type="Google" id="ProtNLM"/>
    </source>
</evidence>
<proteinExistence type="predicted"/>
<organism evidence="2 3">
    <name type="scientific">Pristionchus mayeri</name>
    <dbReference type="NCBI Taxonomy" id="1317129"/>
    <lineage>
        <taxon>Eukaryota</taxon>
        <taxon>Metazoa</taxon>
        <taxon>Ecdysozoa</taxon>
        <taxon>Nematoda</taxon>
        <taxon>Chromadorea</taxon>
        <taxon>Rhabditida</taxon>
        <taxon>Rhabditina</taxon>
        <taxon>Diplogasteromorpha</taxon>
        <taxon>Diplogasteroidea</taxon>
        <taxon>Neodiplogasteridae</taxon>
        <taxon>Pristionchus</taxon>
    </lineage>
</organism>
<dbReference type="EMBL" id="BTRK01000006">
    <property type="protein sequence ID" value="GMR61188.1"/>
    <property type="molecule type" value="Genomic_DNA"/>
</dbReference>
<feature type="non-terminal residue" evidence="2">
    <location>
        <position position="201"/>
    </location>
</feature>
<feature type="transmembrane region" description="Helical" evidence="1">
    <location>
        <begin position="106"/>
        <end position="123"/>
    </location>
</feature>
<dbReference type="Pfam" id="PF10326">
    <property type="entry name" value="7TM_GPCR_Str"/>
    <property type="match status" value="1"/>
</dbReference>
<keyword evidence="3" id="KW-1185">Reference proteome</keyword>
<name>A0AAN5DCX0_9BILA</name>
<dbReference type="Gene3D" id="1.20.1070.10">
    <property type="entry name" value="Rhodopsin 7-helix transmembrane proteins"/>
    <property type="match status" value="1"/>
</dbReference>
<protein>
    <recommendedName>
        <fullName evidence="4">G protein-coupled receptor</fullName>
    </recommendedName>
</protein>
<gene>
    <name evidence="2" type="ORF">PMAYCL1PPCAC_31383</name>
</gene>
<dbReference type="PANTHER" id="PTHR45907:SF16">
    <property type="entry name" value="SERPENTINE RECEPTOR, CLASS J"/>
    <property type="match status" value="1"/>
</dbReference>
<dbReference type="InterPro" id="IPR019423">
    <property type="entry name" value="7TM_GPCR_serpentine_rcpt_Srj"/>
</dbReference>
<reference evidence="3" key="1">
    <citation type="submission" date="2022-10" db="EMBL/GenBank/DDBJ databases">
        <title>Genome assembly of Pristionchus species.</title>
        <authorList>
            <person name="Yoshida K."/>
            <person name="Sommer R.J."/>
        </authorList>
    </citation>
    <scope>NUCLEOTIDE SEQUENCE [LARGE SCALE GENOMIC DNA]</scope>
    <source>
        <strain evidence="3">RS5460</strain>
    </source>
</reference>
<feature type="transmembrane region" description="Helical" evidence="1">
    <location>
        <begin position="61"/>
        <end position="86"/>
    </location>
</feature>
<evidence type="ECO:0000256" key="1">
    <source>
        <dbReference type="SAM" id="Phobius"/>
    </source>
</evidence>
<keyword evidence="1" id="KW-0812">Transmembrane</keyword>
<dbReference type="AlphaFoldDB" id="A0AAN5DCX0"/>
<comment type="caution">
    <text evidence="2">The sequence shown here is derived from an EMBL/GenBank/DDBJ whole genome shotgun (WGS) entry which is preliminary data.</text>
</comment>
<dbReference type="InterPro" id="IPR019428">
    <property type="entry name" value="7TM_GPCR_serpentine_rcpt_Str"/>
</dbReference>
<keyword evidence="1" id="KW-0472">Membrane</keyword>
<evidence type="ECO:0000313" key="3">
    <source>
        <dbReference type="Proteomes" id="UP001328107"/>
    </source>
</evidence>
<sequence length="201" mass="23194">ASISRCLGFDDESSQAYVNDFFTSTGSVSAYLNHDIADINDYILFVFCDHGFLNGVRWVNVLGSFMLFLPGDLAYKFMGYASYNIVQCLNKSRNMSERFHHQHVQLFRALVLQAITPFFTSYIPNILCGMMPFFGVDFPLFSVLIPVLCAFHPVLDALIMLATVSQFRNTMMEWIRCHYQRRNSRVIVVEEERAVDERGRR</sequence>
<dbReference type="SUPFAM" id="SSF81321">
    <property type="entry name" value="Family A G protein-coupled receptor-like"/>
    <property type="match status" value="1"/>
</dbReference>
<feature type="transmembrane region" description="Helical" evidence="1">
    <location>
        <begin position="143"/>
        <end position="164"/>
    </location>
</feature>
<keyword evidence="1" id="KW-1133">Transmembrane helix</keyword>
<dbReference type="PANTHER" id="PTHR45907">
    <property type="entry name" value="SERPENTINE RECEPTOR, CLASS J"/>
    <property type="match status" value="1"/>
</dbReference>
<dbReference type="Proteomes" id="UP001328107">
    <property type="component" value="Unassembled WGS sequence"/>
</dbReference>